<comment type="similarity">
    <text evidence="3">Belongs to the GMC oxidoreductase family.</text>
</comment>
<evidence type="ECO:0000259" key="20">
    <source>
        <dbReference type="PROSITE" id="PS00624"/>
    </source>
</evidence>
<evidence type="ECO:0000256" key="12">
    <source>
        <dbReference type="ARBA" id="ARBA00034010"/>
    </source>
</evidence>
<sequence length="674" mass="72517">MRTGNHILRAFVLLATHESFSAASNLIYRRRIVSPPDISSSYDYVIAGGGLAGLVIASRLSEDPAVTVLVLEAGKSGDEVAAGINAPAGAYYSSIVGTDYDWKYTTVPQPNLNNRTIYWPRGKILGGSSAMNAMYLVRPTVMEVDAWKDIISSGDGDTAAQNWGWDKVYENMKKSENFVPPNQELLTYVNIDYEAESYGSGGPMQVSYPAFMIGINANWTSALDRAGCAPNTNPNNGTSLGGYIAPSSINPTNWTRSYSRSAYIDSLPPRDNLHILPESTVVRFLLSNQPDSSGKQIATGVEFASNAESPRMTVGVRKEVILAGGPLGSPKMLQLSGVGPKDVLEAAKVNVSVELPGVGQNLQDHLTAGVTWATPQETAGNIHASGSEFSQTPEFLSFINDAVAFVNISTLFNGPALEFQQQIKDARDESSRTLVASQYPEVVEGYKAIYDTIADKFLPDVPQLELLMSLISPSQVSIQAAMQHPYSVGRTYINSSDPFVPVVIDPQYYSHFADMTIMRQGVRFVRSVGAAYGALFGEEIAPGPGVQTDEQLEQWLRDSAANTQYHPTGSCAMLPKEKGGVVDADLLVYGLANVRVADSSVFPFEFAAHLASATYAVAEQASTLIKQKSYNVPEEVVTGGSNKGSDANRMMALPGIVHLLAFGLTSAMVTAWLV</sequence>
<feature type="domain" description="Glucose-methanol-choline oxidoreductase N-terminal" evidence="20">
    <location>
        <begin position="325"/>
        <end position="339"/>
    </location>
</feature>
<keyword evidence="8 17" id="KW-0274">FAD</keyword>
<dbReference type="PANTHER" id="PTHR11552">
    <property type="entry name" value="GLUCOSE-METHANOL-CHOLINE GMC OXIDOREDUCTASE"/>
    <property type="match status" value="1"/>
</dbReference>
<evidence type="ECO:0000256" key="14">
    <source>
        <dbReference type="ARBA" id="ARBA00034050"/>
    </source>
</evidence>
<evidence type="ECO:0000256" key="19">
    <source>
        <dbReference type="SAM" id="SignalP"/>
    </source>
</evidence>
<evidence type="ECO:0000256" key="5">
    <source>
        <dbReference type="ARBA" id="ARBA00013177"/>
    </source>
</evidence>
<evidence type="ECO:0000256" key="4">
    <source>
        <dbReference type="ARBA" id="ARBA00011245"/>
    </source>
</evidence>
<comment type="subcellular location">
    <subcellularLocation>
        <location evidence="2">Secreted</location>
    </subcellularLocation>
</comment>
<comment type="catalytic activity">
    <reaction evidence="15">
        <text>a pyranoside + acceptor = a pyranosid-3,4-diulose + reduced acceptor.</text>
        <dbReference type="EC" id="1.1.99.29"/>
    </reaction>
</comment>
<comment type="catalytic activity">
    <reaction evidence="13">
        <text>pyranose + acceptor = pyranos-3-ulose + reduced acceptor.</text>
        <dbReference type="EC" id="1.1.99.29"/>
    </reaction>
</comment>
<dbReference type="Gene3D" id="4.10.450.10">
    <property type="entry name" value="Glucose Oxidase, domain 2"/>
    <property type="match status" value="1"/>
</dbReference>
<feature type="active site" description="Proton donor" evidence="16">
    <location>
        <position position="566"/>
    </location>
</feature>
<evidence type="ECO:0000256" key="10">
    <source>
        <dbReference type="ARBA" id="ARBA00024699"/>
    </source>
</evidence>
<organism evidence="21 22">
    <name type="scientific">Agrocybe pediades</name>
    <dbReference type="NCBI Taxonomy" id="84607"/>
    <lineage>
        <taxon>Eukaryota</taxon>
        <taxon>Fungi</taxon>
        <taxon>Dikarya</taxon>
        <taxon>Basidiomycota</taxon>
        <taxon>Agaricomycotina</taxon>
        <taxon>Agaricomycetes</taxon>
        <taxon>Agaricomycetidae</taxon>
        <taxon>Agaricales</taxon>
        <taxon>Agaricineae</taxon>
        <taxon>Strophariaceae</taxon>
        <taxon>Agrocybe</taxon>
    </lineage>
</organism>
<evidence type="ECO:0000256" key="3">
    <source>
        <dbReference type="ARBA" id="ARBA00010790"/>
    </source>
</evidence>
<evidence type="ECO:0000256" key="15">
    <source>
        <dbReference type="ARBA" id="ARBA00034059"/>
    </source>
</evidence>
<evidence type="ECO:0000256" key="18">
    <source>
        <dbReference type="SAM" id="Phobius"/>
    </source>
</evidence>
<dbReference type="Pfam" id="PF05199">
    <property type="entry name" value="GMC_oxred_C"/>
    <property type="match status" value="1"/>
</dbReference>
<dbReference type="InterPro" id="IPR007867">
    <property type="entry name" value="GMC_OxRtase_C"/>
</dbReference>
<evidence type="ECO:0000256" key="13">
    <source>
        <dbReference type="ARBA" id="ARBA00034029"/>
    </source>
</evidence>
<feature type="signal peptide" evidence="19">
    <location>
        <begin position="1"/>
        <end position="23"/>
    </location>
</feature>
<dbReference type="InterPro" id="IPR012132">
    <property type="entry name" value="GMC_OxRdtase"/>
</dbReference>
<evidence type="ECO:0000256" key="6">
    <source>
        <dbReference type="ARBA" id="ARBA00022525"/>
    </source>
</evidence>
<dbReference type="InterPro" id="IPR036188">
    <property type="entry name" value="FAD/NAD-bd_sf"/>
</dbReference>
<reference evidence="21 22" key="1">
    <citation type="submission" date="2019-12" db="EMBL/GenBank/DDBJ databases">
        <authorList>
            <person name="Floudas D."/>
            <person name="Bentzer J."/>
            <person name="Ahren D."/>
            <person name="Johansson T."/>
            <person name="Persson P."/>
            <person name="Tunlid A."/>
        </authorList>
    </citation>
    <scope>NUCLEOTIDE SEQUENCE [LARGE SCALE GENOMIC DNA]</scope>
    <source>
        <strain evidence="21 22">CBS 102.39</strain>
    </source>
</reference>
<feature type="active site" description="Proton acceptor" evidence="16">
    <location>
        <position position="609"/>
    </location>
</feature>
<feature type="binding site" evidence="17">
    <location>
        <position position="281"/>
    </location>
    <ligand>
        <name>FAD</name>
        <dbReference type="ChEBI" id="CHEBI:57692"/>
    </ligand>
</feature>
<dbReference type="SUPFAM" id="SSF54373">
    <property type="entry name" value="FAD-linked reductases, C-terminal domain"/>
    <property type="match status" value="1"/>
</dbReference>
<dbReference type="Gene3D" id="3.50.50.60">
    <property type="entry name" value="FAD/NAD(P)-binding domain"/>
    <property type="match status" value="1"/>
</dbReference>
<keyword evidence="6" id="KW-0964">Secreted</keyword>
<comment type="catalytic activity">
    <reaction evidence="11">
        <text>pyranose + acceptor = pyranos-2-ulose + reduced acceptor.</text>
        <dbReference type="EC" id="1.1.99.29"/>
    </reaction>
</comment>
<dbReference type="GO" id="GO:0005576">
    <property type="term" value="C:extracellular region"/>
    <property type="evidence" value="ECO:0007669"/>
    <property type="project" value="UniProtKB-SubCell"/>
</dbReference>
<dbReference type="Proteomes" id="UP000521872">
    <property type="component" value="Unassembled WGS sequence"/>
</dbReference>
<dbReference type="PROSITE" id="PS00624">
    <property type="entry name" value="GMC_OXRED_2"/>
    <property type="match status" value="1"/>
</dbReference>
<evidence type="ECO:0000256" key="17">
    <source>
        <dbReference type="PIRSR" id="PIRSR000137-2"/>
    </source>
</evidence>
<dbReference type="PANTHER" id="PTHR11552:SF218">
    <property type="entry name" value="GLUCOSE-METHANOL-CHOLINE OXIDOREDUCTASE N-TERMINAL DOMAIN-CONTAINING PROTEIN"/>
    <property type="match status" value="1"/>
</dbReference>
<feature type="transmembrane region" description="Helical" evidence="18">
    <location>
        <begin position="651"/>
        <end position="673"/>
    </location>
</feature>
<protein>
    <recommendedName>
        <fullName evidence="5">pyranose dehydrogenase (acceptor)</fullName>
        <ecNumber evidence="5">1.1.99.29</ecNumber>
    </recommendedName>
</protein>
<comment type="cofactor">
    <cofactor evidence="1 17">
        <name>FAD</name>
        <dbReference type="ChEBI" id="CHEBI:57692"/>
    </cofactor>
</comment>
<dbReference type="InterPro" id="IPR027424">
    <property type="entry name" value="Glucose_Oxidase_domain_2"/>
</dbReference>
<feature type="chain" id="PRO_5034059746" description="pyranose dehydrogenase (acceptor)" evidence="19">
    <location>
        <begin position="24"/>
        <end position="674"/>
    </location>
</feature>
<evidence type="ECO:0000313" key="22">
    <source>
        <dbReference type="Proteomes" id="UP000521872"/>
    </source>
</evidence>
<comment type="function">
    <text evidence="10">Catalyzes the single-oxidation or sequential double oxidation reaction of carbohydrates primarily at carbon-2 and/or carbon-3 with the concomitant reduction of the flavin. The enzyme exhibits a broad sugar substrate specificity, oxidizing different aldopyranoses to the corresponding C-1, C-2, C-3 or C-1,2, C-2,3 and C-3,4 (di)dehydro sugars with substrate-specific regioselectivity. Accepts only a narrow range of electron acceptors such as substituted benzoquinones and complexed metal ions and reacts extremely slowly with O(2) as acceptor. May play a role in the natural recycling of plant matter by oxidizing all major monosaccharides in lignocellulose and by reducing quinone compounds or reactive radical species generated during lignin depolymerization.</text>
</comment>
<dbReference type="PIRSF" id="PIRSF000137">
    <property type="entry name" value="Alcohol_oxidase"/>
    <property type="match status" value="1"/>
</dbReference>
<comment type="catalytic activity">
    <reaction evidence="14">
        <text>a pyranoside + acceptor = a pyranosid-3-ulose + reduced acceptor.</text>
        <dbReference type="EC" id="1.1.99.29"/>
    </reaction>
</comment>
<evidence type="ECO:0000256" key="8">
    <source>
        <dbReference type="ARBA" id="ARBA00022827"/>
    </source>
</evidence>
<dbReference type="EC" id="1.1.99.29" evidence="5"/>
<proteinExistence type="inferred from homology"/>
<keyword evidence="9" id="KW-0560">Oxidoreductase</keyword>
<dbReference type="GO" id="GO:0033718">
    <property type="term" value="F:pyranose dehydrogenase (acceptor) activity"/>
    <property type="evidence" value="ECO:0007669"/>
    <property type="project" value="UniProtKB-EC"/>
</dbReference>
<comment type="catalytic activity">
    <reaction evidence="12">
        <text>pyranose + acceptor = pyranos-2,3-diulose + reduced acceptor.</text>
        <dbReference type="EC" id="1.1.99.29"/>
    </reaction>
</comment>
<dbReference type="Pfam" id="PF00732">
    <property type="entry name" value="GMC_oxred_N"/>
    <property type="match status" value="1"/>
</dbReference>
<keyword evidence="18" id="KW-1133">Transmembrane helix</keyword>
<keyword evidence="18" id="KW-0812">Transmembrane</keyword>
<accession>A0A8H4QHS4</accession>
<dbReference type="EMBL" id="JAACJL010000058">
    <property type="protein sequence ID" value="KAF4611184.1"/>
    <property type="molecule type" value="Genomic_DNA"/>
</dbReference>
<name>A0A8H4QHS4_9AGAR</name>
<keyword evidence="7" id="KW-0285">Flavoprotein</keyword>
<evidence type="ECO:0000256" key="2">
    <source>
        <dbReference type="ARBA" id="ARBA00004613"/>
    </source>
</evidence>
<evidence type="ECO:0000256" key="7">
    <source>
        <dbReference type="ARBA" id="ARBA00022630"/>
    </source>
</evidence>
<evidence type="ECO:0000256" key="1">
    <source>
        <dbReference type="ARBA" id="ARBA00001974"/>
    </source>
</evidence>
<comment type="caution">
    <text evidence="21">The sequence shown here is derived from an EMBL/GenBank/DDBJ whole genome shotgun (WGS) entry which is preliminary data.</text>
</comment>
<dbReference type="GO" id="GO:0050660">
    <property type="term" value="F:flavin adenine dinucleotide binding"/>
    <property type="evidence" value="ECO:0007669"/>
    <property type="project" value="InterPro"/>
</dbReference>
<evidence type="ECO:0000313" key="21">
    <source>
        <dbReference type="EMBL" id="KAF4611184.1"/>
    </source>
</evidence>
<evidence type="ECO:0000256" key="16">
    <source>
        <dbReference type="PIRSR" id="PIRSR000137-1"/>
    </source>
</evidence>
<dbReference type="AlphaFoldDB" id="A0A8H4QHS4"/>
<keyword evidence="18" id="KW-0472">Membrane</keyword>
<keyword evidence="19" id="KW-0732">Signal</keyword>
<evidence type="ECO:0000256" key="9">
    <source>
        <dbReference type="ARBA" id="ARBA00023002"/>
    </source>
</evidence>
<dbReference type="Gene3D" id="3.30.560.10">
    <property type="entry name" value="Glucose Oxidase, domain 3"/>
    <property type="match status" value="1"/>
</dbReference>
<dbReference type="InterPro" id="IPR000172">
    <property type="entry name" value="GMC_OxRdtase_N"/>
</dbReference>
<evidence type="ECO:0000256" key="11">
    <source>
        <dbReference type="ARBA" id="ARBA00033986"/>
    </source>
</evidence>
<dbReference type="SUPFAM" id="SSF51905">
    <property type="entry name" value="FAD/NAD(P)-binding domain"/>
    <property type="match status" value="1"/>
</dbReference>
<comment type="subunit">
    <text evidence="4">Monomer.</text>
</comment>
<keyword evidence="22" id="KW-1185">Reference proteome</keyword>
<gene>
    <name evidence="21" type="ORF">D9613_007289</name>
</gene>